<keyword evidence="1 4" id="KW-0479">Metal-binding</keyword>
<keyword evidence="1 4" id="KW-0460">Magnesium</keyword>
<dbReference type="Pfam" id="PF09511">
    <property type="entry name" value="RNA_lig_T4_1"/>
    <property type="match status" value="1"/>
</dbReference>
<feature type="binding site" evidence="1 3">
    <location>
        <position position="172"/>
    </location>
    <ligand>
        <name>ATP</name>
        <dbReference type="ChEBI" id="CHEBI:30616"/>
    </ligand>
</feature>
<dbReference type="NCBIfam" id="TIGR02308">
    <property type="entry name" value="RNA_lig_T4_1"/>
    <property type="match status" value="1"/>
</dbReference>
<dbReference type="Pfam" id="PF20819">
    <property type="entry name" value="T4_Rnl1_C"/>
    <property type="match status" value="1"/>
</dbReference>
<sequence>MEHKLCQQKKTTKKVLALFKNLMALCDGSDTFYYKDEITAMQTRMRIFSYLYLSKPEMWNKPDALECRGIMFEIDDKDRPVRIASRPMEKFFNLGENDRARFKPEDVEMVMDKMDGSLVSTYIDNGYVQLKSKAALYSSQAERANGLLYSEKYADLRAKIADIGSDYTFNFEYTAPSNRIVVEYSEPSLTLLNVRHNVTGEYVPHQMLFADAILRPHLVNALQVDSARFSNILDEVRTAEGIEGIVARTKDGQMFKVKSEWYIGVHNIKNTSMFPNNLIYYVVESETDDLRAAYEGEPEALERIELFEEAFRSILRNAFTTATEFYNAHAGEDRKTYASNATIESRKHGDAQSYIFMCLMIAFDGLDYDRILASMKTYYLRNYKKLIPADKIDW</sequence>
<reference evidence="8 9" key="1">
    <citation type="journal article" date="2009" name="Virology">
        <title>T4 phages against Escherichia coli diarrhea: potential and problems.</title>
        <authorList>
            <person name="Denou E."/>
            <person name="Bruttin A."/>
            <person name="Barretto C."/>
            <person name="Ngom-Bru C."/>
            <person name="Brussow H."/>
            <person name="Zuber S."/>
        </authorList>
    </citation>
    <scope>NUCLEOTIDE SEQUENCE</scope>
</reference>
<gene>
    <name evidence="8" type="primary">rnlA</name>
    <name evidence="8" type="ORF">EpJSE_00230</name>
</gene>
<protein>
    <recommendedName>
        <fullName evidence="1">RNA ligase 1</fullName>
        <ecNumber evidence="1">6.5.1.3</ecNumber>
    </recommendedName>
    <alternativeName>
        <fullName evidence="1">Rnl1</fullName>
    </alternativeName>
</protein>
<evidence type="ECO:0000256" key="1">
    <source>
        <dbReference type="HAMAP-Rule" id="MF_04149"/>
    </source>
</evidence>
<evidence type="ECO:0000259" key="6">
    <source>
        <dbReference type="Pfam" id="PF09511"/>
    </source>
</evidence>
<evidence type="ECO:0000256" key="2">
    <source>
        <dbReference type="PIRSR" id="PIRSR612648-1"/>
    </source>
</evidence>
<feature type="binding site" evidence="1 3">
    <location>
        <position position="256"/>
    </location>
    <ligand>
        <name>ATP</name>
        <dbReference type="ChEBI" id="CHEBI:30616"/>
    </ligand>
</feature>
<keyword evidence="1" id="KW-0692">RNA repair</keyword>
<keyword evidence="1" id="KW-1259">Evasion of bacteria-mediated translation shutoff by virus</keyword>
<feature type="domain" description="T4 RNA ligase 1-like N-terminal" evidence="6">
    <location>
        <begin position="66"/>
        <end position="262"/>
    </location>
</feature>
<keyword evidence="1 3" id="KW-0067">ATP-binding</keyword>
<dbReference type="InterPro" id="IPR012648">
    <property type="entry name" value="Rnl1"/>
</dbReference>
<dbReference type="GO" id="GO:0046872">
    <property type="term" value="F:metal ion binding"/>
    <property type="evidence" value="ECO:0007669"/>
    <property type="project" value="UniProtKB-UniRule"/>
</dbReference>
<evidence type="ECO:0000259" key="7">
    <source>
        <dbReference type="Pfam" id="PF20819"/>
    </source>
</evidence>
<feature type="domain" description="T4 RNA ligase 1 C-terminal" evidence="7">
    <location>
        <begin position="276"/>
        <end position="389"/>
    </location>
</feature>
<accession>C4MZ48</accession>
<feature type="binding site" evidence="1 3">
    <location>
        <position position="258"/>
    </location>
    <ligand>
        <name>ATP</name>
        <dbReference type="ChEBI" id="CHEBI:30616"/>
    </ligand>
</feature>
<proteinExistence type="inferred from homology"/>
<feature type="active site" description="N6-AMP-lysine intermediate" evidence="1 2">
    <location>
        <position position="113"/>
    </location>
</feature>
<feature type="site" description="Essential for RNA ligase activity" evidence="1 5">
    <location>
        <position position="262"/>
    </location>
</feature>
<dbReference type="Proteomes" id="UP000001474">
    <property type="component" value="Segment"/>
</dbReference>
<dbReference type="HAMAP" id="MF_04149">
    <property type="entry name" value="RNALIG_T4"/>
    <property type="match status" value="1"/>
</dbReference>
<dbReference type="GeneID" id="7943270"/>
<feature type="site" description="Essential for RNA ligase activity" evidence="1 5">
    <location>
        <position position="172"/>
    </location>
</feature>
<evidence type="ECO:0000313" key="9">
    <source>
        <dbReference type="Proteomes" id="UP000001474"/>
    </source>
</evidence>
<keyword evidence="1 3" id="KW-0547">Nucleotide-binding</keyword>
<keyword evidence="1" id="KW-0945">Host-virus interaction</keyword>
<dbReference type="GO" id="GO:0003972">
    <property type="term" value="F:RNA ligase (ATP) activity"/>
    <property type="evidence" value="ECO:0007669"/>
    <property type="project" value="UniProtKB-UniRule"/>
</dbReference>
<dbReference type="GO" id="GO:0005524">
    <property type="term" value="F:ATP binding"/>
    <property type="evidence" value="ECO:0007669"/>
    <property type="project" value="UniProtKB-UniRule"/>
</dbReference>
<feature type="binding site" evidence="1 3">
    <location>
        <position position="90"/>
    </location>
    <ligand>
        <name>ATP</name>
        <dbReference type="ChEBI" id="CHEBI:30616"/>
    </ligand>
</feature>
<dbReference type="RefSeq" id="YP_002922302.1">
    <property type="nucleotide sequence ID" value="NC_012740.1"/>
</dbReference>
<dbReference type="EMBL" id="EU863408">
    <property type="protein sequence ID" value="ACL78179.1"/>
    <property type="molecule type" value="Genomic_DNA"/>
</dbReference>
<feature type="binding site" evidence="1 3">
    <location>
        <position position="50"/>
    </location>
    <ligand>
        <name>ATP</name>
        <dbReference type="ChEBI" id="CHEBI:30616"/>
    </ligand>
</feature>
<keyword evidence="9" id="KW-1185">Reference proteome</keyword>
<organism evidence="8 9">
    <name type="scientific">Escherichia phage JSE</name>
    <dbReference type="NCBI Taxonomy" id="576789"/>
    <lineage>
        <taxon>Viruses</taxon>
        <taxon>Duplodnaviria</taxon>
        <taxon>Heunggongvirae</taxon>
        <taxon>Uroviricota</taxon>
        <taxon>Caudoviricetes</taxon>
        <taxon>Pantevenvirales</taxon>
        <taxon>Straboviridae</taxon>
        <taxon>Krischvirus</taxon>
        <taxon>Krischvirus jse</taxon>
    </lineage>
</organism>
<comment type="similarity">
    <text evidence="1">Belongs to the Tequatrovirus RNA ligase 1 family.</text>
</comment>
<dbReference type="InterPro" id="IPR019039">
    <property type="entry name" value="T4-Rnl1-like_N"/>
</dbReference>
<dbReference type="GO" id="GO:0042245">
    <property type="term" value="P:RNA repair"/>
    <property type="evidence" value="ECO:0007669"/>
    <property type="project" value="UniProtKB-UniRule"/>
</dbReference>
<feature type="binding site" evidence="1 3">
    <location>
        <position position="68"/>
    </location>
    <ligand>
        <name>ATP</name>
        <dbReference type="ChEBI" id="CHEBI:30616"/>
    </ligand>
</feature>
<dbReference type="Gene3D" id="1.10.3550.20">
    <property type="match status" value="1"/>
</dbReference>
<comment type="cofactor">
    <cofactor evidence="1">
        <name>Mg(2+)</name>
        <dbReference type="ChEBI" id="CHEBI:18420"/>
    </cofactor>
    <text evidence="1">Binds 2 magnesium ions that perform the catalytic activity via a two-metal mechanism. One of the catalytic Mg(2+), which is coordinated by 5 water molecules, engages the lysine nucleophile and the ATP alpha phosphate while the Mg(2+) orients the PPi leaving group.</text>
</comment>
<feature type="binding site" evidence="1 4">
    <location>
        <position position="288"/>
    </location>
    <ligand>
        <name>Mg(2+)</name>
        <dbReference type="ChEBI" id="CHEBI:18420"/>
        <note>catalytic</note>
    </ligand>
</feature>
<comment type="catalytic activity">
    <reaction evidence="1">
        <text>ATP + (ribonucleotide)n-3'-hydroxyl + 5'-phospho-(ribonucleotide)m = (ribonucleotide)n+m + AMP + diphosphate.</text>
        <dbReference type="EC" id="6.5.1.3"/>
    </reaction>
</comment>
<dbReference type="EC" id="6.5.1.3" evidence="1"/>
<name>C4MZ48_9CAUD</name>
<evidence type="ECO:0000313" key="8">
    <source>
        <dbReference type="EMBL" id="ACL78179.1"/>
    </source>
</evidence>
<evidence type="ECO:0000256" key="3">
    <source>
        <dbReference type="PIRSR" id="PIRSR612648-2"/>
    </source>
</evidence>
<keyword evidence="1" id="KW-0436">Ligase</keyword>
<evidence type="ECO:0000256" key="5">
    <source>
        <dbReference type="PIRSR" id="PIRSR612648-4"/>
    </source>
</evidence>
<comment type="function">
    <text evidence="1">Involved in countering a host defense mechanism which, following viral infection, activates the host anticodon nuclease and shuts off viral translation. Repairs 5'-PO4 and 3'-OH groups in the cleaved host tRNA.</text>
</comment>
<dbReference type="InterPro" id="IPR049042">
    <property type="entry name" value="T4_Rnl1_C"/>
</dbReference>
<evidence type="ECO:0000256" key="4">
    <source>
        <dbReference type="PIRSR" id="PIRSR612648-3"/>
    </source>
</evidence>
<dbReference type="KEGG" id="vg:7943270"/>